<feature type="transmembrane region" description="Helical" evidence="7">
    <location>
        <begin position="77"/>
        <end position="97"/>
    </location>
</feature>
<dbReference type="Pfam" id="PF04239">
    <property type="entry name" value="DUF421"/>
    <property type="match status" value="1"/>
</dbReference>
<organism evidence="9 10">
    <name type="scientific">Brachybacterium huguangmaarense</name>
    <dbReference type="NCBI Taxonomy" id="1652028"/>
    <lineage>
        <taxon>Bacteria</taxon>
        <taxon>Bacillati</taxon>
        <taxon>Actinomycetota</taxon>
        <taxon>Actinomycetes</taxon>
        <taxon>Micrococcales</taxon>
        <taxon>Dermabacteraceae</taxon>
        <taxon>Brachybacterium</taxon>
    </lineage>
</organism>
<feature type="transmembrane region" description="Helical" evidence="7">
    <location>
        <begin position="20"/>
        <end position="40"/>
    </location>
</feature>
<dbReference type="Proteomes" id="UP001164305">
    <property type="component" value="Chromosome"/>
</dbReference>
<evidence type="ECO:0000256" key="5">
    <source>
        <dbReference type="ARBA" id="ARBA00022989"/>
    </source>
</evidence>
<evidence type="ECO:0000259" key="8">
    <source>
        <dbReference type="Pfam" id="PF04239"/>
    </source>
</evidence>
<keyword evidence="3" id="KW-1003">Cell membrane</keyword>
<proteinExistence type="inferred from homology"/>
<reference evidence="9" key="1">
    <citation type="submission" date="2022-10" db="EMBL/GenBank/DDBJ databases">
        <title>Whole-Genome Sequencing of Brachybacterium huguangmaarense BRM-3, Isolated from Betula schmidtii.</title>
        <authorList>
            <person name="Haam D."/>
        </authorList>
    </citation>
    <scope>NUCLEOTIDE SEQUENCE</scope>
    <source>
        <strain evidence="9">BRM-3</strain>
    </source>
</reference>
<evidence type="ECO:0000256" key="4">
    <source>
        <dbReference type="ARBA" id="ARBA00022692"/>
    </source>
</evidence>
<protein>
    <submittedName>
        <fullName evidence="9">DUF421 domain-containing protein</fullName>
    </submittedName>
</protein>
<name>A0ABY6G0T0_9MICO</name>
<comment type="subcellular location">
    <subcellularLocation>
        <location evidence="1">Cell membrane</location>
        <topology evidence="1">Multi-pass membrane protein</topology>
    </subcellularLocation>
</comment>
<evidence type="ECO:0000256" key="7">
    <source>
        <dbReference type="SAM" id="Phobius"/>
    </source>
</evidence>
<keyword evidence="10" id="KW-1185">Reference proteome</keyword>
<feature type="domain" description="YetF C-terminal" evidence="8">
    <location>
        <begin position="104"/>
        <end position="180"/>
    </location>
</feature>
<keyword evidence="4 7" id="KW-0812">Transmembrane</keyword>
<dbReference type="EMBL" id="CP107020">
    <property type="protein sequence ID" value="UYG16246.1"/>
    <property type="molecule type" value="Genomic_DNA"/>
</dbReference>
<evidence type="ECO:0000256" key="1">
    <source>
        <dbReference type="ARBA" id="ARBA00004651"/>
    </source>
</evidence>
<dbReference type="Gene3D" id="3.30.240.20">
    <property type="entry name" value="bsu07140 like domains"/>
    <property type="match status" value="1"/>
</dbReference>
<feature type="transmembrane region" description="Helical" evidence="7">
    <location>
        <begin position="47"/>
        <end position="71"/>
    </location>
</feature>
<evidence type="ECO:0000256" key="2">
    <source>
        <dbReference type="ARBA" id="ARBA00006448"/>
    </source>
</evidence>
<comment type="similarity">
    <text evidence="2">Belongs to the UPF0702 family.</text>
</comment>
<evidence type="ECO:0000313" key="9">
    <source>
        <dbReference type="EMBL" id="UYG16246.1"/>
    </source>
</evidence>
<sequence length="190" mass="20200">MQPPEGWGEYLVTHLGIELYRIPVVMLSAVIIYVVFLILVRIFGSRVLTVTSGFDTLVVIMLGAVAGRAILGHPPTVAAGVIGLATLMGMEAVFGAVERTWASRRLISGRPVVVFAHGRPVPAACRRTHTSPADLSSAMRRAGIAQPADAQCIILEPHGDYSVIREGAPISADLLVNVDGADLLGPRERS</sequence>
<dbReference type="RefSeq" id="WP_263593459.1">
    <property type="nucleotide sequence ID" value="NZ_CP107020.1"/>
</dbReference>
<dbReference type="PANTHER" id="PTHR34582:SF6">
    <property type="entry name" value="UPF0702 TRANSMEMBRANE PROTEIN YCAP"/>
    <property type="match status" value="1"/>
</dbReference>
<keyword evidence="6 7" id="KW-0472">Membrane</keyword>
<dbReference type="PANTHER" id="PTHR34582">
    <property type="entry name" value="UPF0702 TRANSMEMBRANE PROTEIN YCAP"/>
    <property type="match status" value="1"/>
</dbReference>
<evidence type="ECO:0000256" key="3">
    <source>
        <dbReference type="ARBA" id="ARBA00022475"/>
    </source>
</evidence>
<evidence type="ECO:0000256" key="6">
    <source>
        <dbReference type="ARBA" id="ARBA00023136"/>
    </source>
</evidence>
<dbReference type="InterPro" id="IPR023090">
    <property type="entry name" value="UPF0702_alpha/beta_dom_sf"/>
</dbReference>
<evidence type="ECO:0000313" key="10">
    <source>
        <dbReference type="Proteomes" id="UP001164305"/>
    </source>
</evidence>
<keyword evidence="5 7" id="KW-1133">Transmembrane helix</keyword>
<accession>A0ABY6G0T0</accession>
<dbReference type="InterPro" id="IPR007353">
    <property type="entry name" value="DUF421"/>
</dbReference>
<gene>
    <name evidence="9" type="ORF">BRM3_11585</name>
</gene>